<comment type="caution">
    <text evidence="12">Lacks conserved residue(s) required for the propagation of feature annotation.</text>
</comment>
<evidence type="ECO:0000256" key="2">
    <source>
        <dbReference type="ARBA" id="ARBA00005099"/>
    </source>
</evidence>
<dbReference type="NCBIfam" id="NF003764">
    <property type="entry name" value="PRK05355.1"/>
    <property type="match status" value="1"/>
</dbReference>
<feature type="binding site" evidence="12">
    <location>
        <position position="196"/>
    </location>
    <ligand>
        <name>pyridoxal 5'-phosphate</name>
        <dbReference type="ChEBI" id="CHEBI:597326"/>
    </ligand>
</feature>
<dbReference type="PANTHER" id="PTHR43247">
    <property type="entry name" value="PHOSPHOSERINE AMINOTRANSFERASE"/>
    <property type="match status" value="1"/>
</dbReference>
<dbReference type="eggNOG" id="COG1932">
    <property type="taxonomic scope" value="Bacteria"/>
</dbReference>
<dbReference type="GO" id="GO:0005737">
    <property type="term" value="C:cytoplasm"/>
    <property type="evidence" value="ECO:0007669"/>
    <property type="project" value="UniProtKB-SubCell"/>
</dbReference>
<dbReference type="EC" id="2.6.1.52" evidence="12"/>
<evidence type="ECO:0000256" key="8">
    <source>
        <dbReference type="ARBA" id="ARBA00023096"/>
    </source>
</evidence>
<feature type="binding site" evidence="12">
    <location>
        <begin position="77"/>
        <end position="78"/>
    </location>
    <ligand>
        <name>pyridoxal 5'-phosphate</name>
        <dbReference type="ChEBI" id="CHEBI:597326"/>
    </ligand>
</feature>
<keyword evidence="9 12" id="KW-0718">Serine biosynthesis</keyword>
<keyword evidence="8 12" id="KW-0664">Pyridoxine biosynthesis</keyword>
<comment type="pathway">
    <text evidence="1 12">Cofactor biosynthesis; pyridoxine 5'-phosphate biosynthesis; pyridoxine 5'-phosphate from D-erythrose 4-phosphate: step 3/5.</text>
</comment>
<comment type="function">
    <text evidence="12">Catalyzes the reversible conversion of 3-phosphohydroxypyruvate to phosphoserine and of 3-hydroxy-2-oxo-4-phosphonooxybutanoate to phosphohydroxythreonine.</text>
</comment>
<keyword evidence="5 12" id="KW-0028">Amino-acid biosynthesis</keyword>
<evidence type="ECO:0000256" key="11">
    <source>
        <dbReference type="ARBA" id="ARBA00049007"/>
    </source>
</evidence>
<dbReference type="GO" id="GO:0030170">
    <property type="term" value="F:pyridoxal phosphate binding"/>
    <property type="evidence" value="ECO:0007669"/>
    <property type="project" value="UniProtKB-UniRule"/>
</dbReference>
<dbReference type="FunFam" id="3.90.1150.10:FF:000006">
    <property type="entry name" value="Phosphoserine aminotransferase"/>
    <property type="match status" value="1"/>
</dbReference>
<dbReference type="InterPro" id="IPR000192">
    <property type="entry name" value="Aminotrans_V_dom"/>
</dbReference>
<feature type="modified residue" description="N6-(pyridoxal phosphate)lysine" evidence="12">
    <location>
        <position position="197"/>
    </location>
</feature>
<dbReference type="Pfam" id="PF00266">
    <property type="entry name" value="Aminotran_5"/>
    <property type="match status" value="1"/>
</dbReference>
<dbReference type="UniPathway" id="UPA00135">
    <property type="reaction ID" value="UER00197"/>
</dbReference>
<dbReference type="UniPathway" id="UPA00244">
    <property type="reaction ID" value="UER00311"/>
</dbReference>
<dbReference type="EMBL" id="LNYV01000003">
    <property type="protein sequence ID" value="KTD60240.1"/>
    <property type="molecule type" value="Genomic_DNA"/>
</dbReference>
<evidence type="ECO:0000256" key="13">
    <source>
        <dbReference type="RuleBase" id="RU004505"/>
    </source>
</evidence>
<dbReference type="HAMAP" id="MF_00160">
    <property type="entry name" value="SerC_aminotrans_5"/>
    <property type="match status" value="1"/>
</dbReference>
<sequence>MTTRVYNFGAGPAMLPECILREAQAEFLDWQNLGISVLEVGHRSSEFMTLLNNAEQTLRELLTIPENYQILFLGGAARTQFAMIPMNLLHPYEQAGYVVTGIWSHIAFSEAQHLKKAYCIVNSEKNGYKSIPCPQDWDINENTAYVYYTANETVNGVQFSYVPPIKGIPLVADMTSSLLSEPLDVSKFGLIFAGAQKNIANAGLTIVIIRDDLLERVPNPPVPTMLHYKTQAEHHSLYATPPVFNCYLADKMFRWIKAQGGVDAMYRLNCQKATKLYQYLDSSEFYSTDIDNEARSMVNVCFSLKNAGLESEFLRLAQLRGLYALKGHRLVGGIRASLYNAMPIAGVDALIEFMSEFAKENSL</sequence>
<dbReference type="InterPro" id="IPR015424">
    <property type="entry name" value="PyrdxlP-dep_Trfase"/>
</dbReference>
<dbReference type="InterPro" id="IPR020578">
    <property type="entry name" value="Aminotrans_V_PyrdxlP_BS"/>
</dbReference>
<comment type="catalytic activity">
    <reaction evidence="11 12 13">
        <text>O-phospho-L-serine + 2-oxoglutarate = 3-phosphooxypyruvate + L-glutamate</text>
        <dbReference type="Rhea" id="RHEA:14329"/>
        <dbReference type="ChEBI" id="CHEBI:16810"/>
        <dbReference type="ChEBI" id="CHEBI:18110"/>
        <dbReference type="ChEBI" id="CHEBI:29985"/>
        <dbReference type="ChEBI" id="CHEBI:57524"/>
        <dbReference type="EC" id="2.6.1.52"/>
    </reaction>
</comment>
<comment type="cofactor">
    <cofactor evidence="12">
        <name>pyridoxal 5'-phosphate</name>
        <dbReference type="ChEBI" id="CHEBI:597326"/>
    </cofactor>
    <text evidence="12">Binds 1 pyridoxal phosphate per subunit.</text>
</comment>
<dbReference type="Gene3D" id="3.40.640.10">
    <property type="entry name" value="Type I PLP-dependent aspartate aminotransferase-like (Major domain)"/>
    <property type="match status" value="1"/>
</dbReference>
<organism evidence="15 16">
    <name type="scientific">Legionella sainthelensi</name>
    <dbReference type="NCBI Taxonomy" id="28087"/>
    <lineage>
        <taxon>Bacteria</taxon>
        <taxon>Pseudomonadati</taxon>
        <taxon>Pseudomonadota</taxon>
        <taxon>Gammaproteobacteria</taxon>
        <taxon>Legionellales</taxon>
        <taxon>Legionellaceae</taxon>
        <taxon>Legionella</taxon>
    </lineage>
</organism>
<evidence type="ECO:0000313" key="16">
    <source>
        <dbReference type="Proteomes" id="UP000054621"/>
    </source>
</evidence>
<keyword evidence="12" id="KW-0963">Cytoplasm</keyword>
<dbReference type="GO" id="GO:0008615">
    <property type="term" value="P:pyridoxine biosynthetic process"/>
    <property type="evidence" value="ECO:0007669"/>
    <property type="project" value="UniProtKB-UniRule"/>
</dbReference>
<keyword evidence="6 12" id="KW-0808">Transferase</keyword>
<keyword evidence="7 12" id="KW-0663">Pyridoxal phosphate</keyword>
<accession>A0A0W0YTP1</accession>
<evidence type="ECO:0000259" key="14">
    <source>
        <dbReference type="Pfam" id="PF00266"/>
    </source>
</evidence>
<dbReference type="RefSeq" id="WP_027269897.1">
    <property type="nucleotide sequence ID" value="NZ_CAAAJE010000005.1"/>
</dbReference>
<dbReference type="GO" id="GO:0004648">
    <property type="term" value="F:O-phospho-L-serine:2-oxoglutarate aminotransferase activity"/>
    <property type="evidence" value="ECO:0007669"/>
    <property type="project" value="UniProtKB-UniRule"/>
</dbReference>
<dbReference type="Proteomes" id="UP000054621">
    <property type="component" value="Unassembled WGS sequence"/>
</dbReference>
<dbReference type="PATRIC" id="fig|28087.4.peg.363"/>
<dbReference type="GO" id="GO:0006564">
    <property type="term" value="P:L-serine biosynthetic process"/>
    <property type="evidence" value="ECO:0007669"/>
    <property type="project" value="UniProtKB-UniRule"/>
</dbReference>
<comment type="catalytic activity">
    <reaction evidence="10 12">
        <text>4-(phosphooxy)-L-threonine + 2-oxoglutarate = (R)-3-hydroxy-2-oxo-4-phosphooxybutanoate + L-glutamate</text>
        <dbReference type="Rhea" id="RHEA:16573"/>
        <dbReference type="ChEBI" id="CHEBI:16810"/>
        <dbReference type="ChEBI" id="CHEBI:29985"/>
        <dbReference type="ChEBI" id="CHEBI:58452"/>
        <dbReference type="ChEBI" id="CHEBI:58538"/>
        <dbReference type="EC" id="2.6.1.52"/>
    </reaction>
</comment>
<evidence type="ECO:0000313" key="15">
    <source>
        <dbReference type="EMBL" id="KTD60240.1"/>
    </source>
</evidence>
<protein>
    <recommendedName>
        <fullName evidence="12">Phosphoserine aminotransferase</fullName>
        <ecNumber evidence="12">2.6.1.52</ecNumber>
    </recommendedName>
    <alternativeName>
        <fullName evidence="12">Phosphohydroxythreonine aminotransferase</fullName>
        <shortName evidence="12">PSAT</shortName>
    </alternativeName>
</protein>
<evidence type="ECO:0000256" key="12">
    <source>
        <dbReference type="HAMAP-Rule" id="MF_00160"/>
    </source>
</evidence>
<evidence type="ECO:0000256" key="6">
    <source>
        <dbReference type="ARBA" id="ARBA00022679"/>
    </source>
</evidence>
<dbReference type="OrthoDB" id="9809412at2"/>
<evidence type="ECO:0000256" key="9">
    <source>
        <dbReference type="ARBA" id="ARBA00023299"/>
    </source>
</evidence>
<evidence type="ECO:0000256" key="3">
    <source>
        <dbReference type="ARBA" id="ARBA00006904"/>
    </source>
</evidence>
<dbReference type="PANTHER" id="PTHR43247:SF1">
    <property type="entry name" value="PHOSPHOSERINE AMINOTRANSFERASE"/>
    <property type="match status" value="1"/>
</dbReference>
<evidence type="ECO:0000256" key="1">
    <source>
        <dbReference type="ARBA" id="ARBA00004915"/>
    </source>
</evidence>
<dbReference type="SUPFAM" id="SSF53383">
    <property type="entry name" value="PLP-dependent transferases"/>
    <property type="match status" value="1"/>
</dbReference>
<comment type="pathway">
    <text evidence="2 12 13">Amino-acid biosynthesis; L-serine biosynthesis; L-serine from 3-phospho-D-glycerate: step 2/3.</text>
</comment>
<gene>
    <name evidence="12 15" type="primary">serC</name>
    <name evidence="15" type="ORF">Lsai_0350</name>
</gene>
<dbReference type="PROSITE" id="PS00595">
    <property type="entry name" value="AA_TRANSFER_CLASS_5"/>
    <property type="match status" value="1"/>
</dbReference>
<reference evidence="15 16" key="1">
    <citation type="submission" date="2015-11" db="EMBL/GenBank/DDBJ databases">
        <title>Genomic analysis of 38 Legionella species identifies large and diverse effector repertoires.</title>
        <authorList>
            <person name="Burstein D."/>
            <person name="Amaro F."/>
            <person name="Zusman T."/>
            <person name="Lifshitz Z."/>
            <person name="Cohen O."/>
            <person name="Gilbert J.A."/>
            <person name="Pupko T."/>
            <person name="Shuman H.A."/>
            <person name="Segal G."/>
        </authorList>
    </citation>
    <scope>NUCLEOTIDE SEQUENCE [LARGE SCALE GENOMIC DNA]</scope>
    <source>
        <strain evidence="15 16">Mt.St.Helens-4</strain>
    </source>
</reference>
<dbReference type="AlphaFoldDB" id="A0A0W0YTP1"/>
<dbReference type="InterPro" id="IPR015422">
    <property type="entry name" value="PyrdxlP-dep_Trfase_small"/>
</dbReference>
<dbReference type="InterPro" id="IPR015421">
    <property type="entry name" value="PyrdxlP-dep_Trfase_major"/>
</dbReference>
<dbReference type="NCBIfam" id="TIGR01364">
    <property type="entry name" value="serC_1"/>
    <property type="match status" value="1"/>
</dbReference>
<evidence type="ECO:0000256" key="10">
    <source>
        <dbReference type="ARBA" id="ARBA00047630"/>
    </source>
</evidence>
<dbReference type="STRING" id="28087.Lsai_0350"/>
<name>A0A0W0YTP1_9GAMM</name>
<keyword evidence="4 12" id="KW-0032">Aminotransferase</keyword>
<comment type="subcellular location">
    <subcellularLocation>
        <location evidence="12">Cytoplasm</location>
    </subcellularLocation>
</comment>
<comment type="subunit">
    <text evidence="12">Homodimer.</text>
</comment>
<evidence type="ECO:0000256" key="4">
    <source>
        <dbReference type="ARBA" id="ARBA00022576"/>
    </source>
</evidence>
<dbReference type="Gene3D" id="3.90.1150.10">
    <property type="entry name" value="Aspartate Aminotransferase, domain 1"/>
    <property type="match status" value="1"/>
</dbReference>
<feature type="binding site" evidence="12">
    <location>
        <position position="103"/>
    </location>
    <ligand>
        <name>pyridoxal 5'-phosphate</name>
        <dbReference type="ChEBI" id="CHEBI:597326"/>
    </ligand>
</feature>
<proteinExistence type="inferred from homology"/>
<evidence type="ECO:0000256" key="5">
    <source>
        <dbReference type="ARBA" id="ARBA00022605"/>
    </source>
</evidence>
<comment type="similarity">
    <text evidence="3 12">Belongs to the class-V pyridoxal-phosphate-dependent aminotransferase family. SerC subfamily.</text>
</comment>
<feature type="binding site" evidence="12">
    <location>
        <position position="173"/>
    </location>
    <ligand>
        <name>pyridoxal 5'-phosphate</name>
        <dbReference type="ChEBI" id="CHEBI:597326"/>
    </ligand>
</feature>
<dbReference type="PIRSF" id="PIRSF000525">
    <property type="entry name" value="SerC"/>
    <property type="match status" value="1"/>
</dbReference>
<feature type="domain" description="Aminotransferase class V" evidence="14">
    <location>
        <begin position="5"/>
        <end position="350"/>
    </location>
</feature>
<comment type="caution">
    <text evidence="15">The sequence shown here is derived from an EMBL/GenBank/DDBJ whole genome shotgun (WGS) entry which is preliminary data.</text>
</comment>
<evidence type="ECO:0000256" key="7">
    <source>
        <dbReference type="ARBA" id="ARBA00022898"/>
    </source>
</evidence>
<feature type="binding site" evidence="12">
    <location>
        <position position="153"/>
    </location>
    <ligand>
        <name>pyridoxal 5'-phosphate</name>
        <dbReference type="ChEBI" id="CHEBI:597326"/>
    </ligand>
</feature>
<dbReference type="InterPro" id="IPR022278">
    <property type="entry name" value="Pser_aminoTfrase"/>
</dbReference>
<feature type="binding site" evidence="12">
    <location>
        <position position="43"/>
    </location>
    <ligand>
        <name>L-glutamate</name>
        <dbReference type="ChEBI" id="CHEBI:29985"/>
    </ligand>
</feature>
<dbReference type="FunFam" id="3.40.640.10:FF:000010">
    <property type="entry name" value="Phosphoserine aminotransferase"/>
    <property type="match status" value="1"/>
</dbReference>